<keyword evidence="2 3" id="KW-0175">Coiled coil</keyword>
<dbReference type="Pfam" id="PF00566">
    <property type="entry name" value="RabGAP-TBC"/>
    <property type="match status" value="1"/>
</dbReference>
<organism evidence="6 7">
    <name type="scientific">Caenorhabditis angaria</name>
    <dbReference type="NCBI Taxonomy" id="860376"/>
    <lineage>
        <taxon>Eukaryota</taxon>
        <taxon>Metazoa</taxon>
        <taxon>Ecdysozoa</taxon>
        <taxon>Nematoda</taxon>
        <taxon>Chromadorea</taxon>
        <taxon>Rhabditida</taxon>
        <taxon>Rhabditina</taxon>
        <taxon>Rhabditomorpha</taxon>
        <taxon>Rhabditoidea</taxon>
        <taxon>Rhabditidae</taxon>
        <taxon>Peloderinae</taxon>
        <taxon>Caenorhabditis</taxon>
    </lineage>
</organism>
<accession>A0A9P1J1V1</accession>
<evidence type="ECO:0000256" key="2">
    <source>
        <dbReference type="ARBA" id="ARBA00023054"/>
    </source>
</evidence>
<dbReference type="Gene3D" id="1.10.8.270">
    <property type="entry name" value="putative rabgap domain of human tbc1 domain family member 14 like domains"/>
    <property type="match status" value="1"/>
</dbReference>
<evidence type="ECO:0000256" key="3">
    <source>
        <dbReference type="SAM" id="Coils"/>
    </source>
</evidence>
<dbReference type="SMART" id="SM00164">
    <property type="entry name" value="TBC"/>
    <property type="match status" value="1"/>
</dbReference>
<dbReference type="InterPro" id="IPR050302">
    <property type="entry name" value="Rab_GAP_TBC_domain"/>
</dbReference>
<comment type="caution">
    <text evidence="6">The sequence shown here is derived from an EMBL/GenBank/DDBJ whole genome shotgun (WGS) entry which is preliminary data.</text>
</comment>
<dbReference type="AlphaFoldDB" id="A0A9P1J1V1"/>
<keyword evidence="7" id="KW-1185">Reference proteome</keyword>
<dbReference type="Gene3D" id="1.10.472.80">
    <property type="entry name" value="Ypt/Rab-GAP domain of gyp1p, domain 3"/>
    <property type="match status" value="1"/>
</dbReference>
<feature type="region of interest" description="Disordered" evidence="4">
    <location>
        <begin position="41"/>
        <end position="93"/>
    </location>
</feature>
<gene>
    <name evidence="6" type="ORF">CAMP_LOCUS17648</name>
</gene>
<dbReference type="GO" id="GO:0031267">
    <property type="term" value="F:small GTPase binding"/>
    <property type="evidence" value="ECO:0007669"/>
    <property type="project" value="TreeGrafter"/>
</dbReference>
<evidence type="ECO:0000256" key="1">
    <source>
        <dbReference type="ARBA" id="ARBA00022468"/>
    </source>
</evidence>
<proteinExistence type="predicted"/>
<feature type="coiled-coil region" evidence="3">
    <location>
        <begin position="686"/>
        <end position="801"/>
    </location>
</feature>
<dbReference type="OrthoDB" id="295078at2759"/>
<dbReference type="Gene3D" id="1.10.10.750">
    <property type="entry name" value="Ypt/Rab-GAP domain of gyp1p, domain 1"/>
    <property type="match status" value="1"/>
</dbReference>
<feature type="compositionally biased region" description="Low complexity" evidence="4">
    <location>
        <begin position="41"/>
        <end position="56"/>
    </location>
</feature>
<dbReference type="PANTHER" id="PTHR47219">
    <property type="entry name" value="RAB GTPASE-ACTIVATING PROTEIN 1-LIKE"/>
    <property type="match status" value="1"/>
</dbReference>
<protein>
    <recommendedName>
        <fullName evidence="5">Rab-GAP TBC domain-containing protein</fullName>
    </recommendedName>
</protein>
<reference evidence="6" key="1">
    <citation type="submission" date="2022-11" db="EMBL/GenBank/DDBJ databases">
        <authorList>
            <person name="Kikuchi T."/>
        </authorList>
    </citation>
    <scope>NUCLEOTIDE SEQUENCE</scope>
    <source>
        <strain evidence="6">PS1010</strain>
    </source>
</reference>
<evidence type="ECO:0000313" key="7">
    <source>
        <dbReference type="Proteomes" id="UP001152747"/>
    </source>
</evidence>
<feature type="compositionally biased region" description="Low complexity" evidence="4">
    <location>
        <begin position="120"/>
        <end position="129"/>
    </location>
</feature>
<dbReference type="Proteomes" id="UP001152747">
    <property type="component" value="Unassembled WGS sequence"/>
</dbReference>
<keyword evidence="1" id="KW-0343">GTPase activation</keyword>
<name>A0A9P1J1V1_9PELO</name>
<dbReference type="FunFam" id="1.10.10.750:FF:000003">
    <property type="entry name" value="GTPase activating protein (Evi5)"/>
    <property type="match status" value="1"/>
</dbReference>
<sequence>MVPSPALVGTPSIFPHHQSTSFFQDTASFFNLDWERLWQSRTNSSNSTPSPRNSPSQLSPPMAATAALRRSSDYGSADTECGEADRSSSGEPVPINEVDLLAKMEQLNRSNEEDSKSMASRRTGSSGSRKGARENTPPEEEEFFQEDLWSVWGELIHNWDFEVKKRPNHIKELVKRGIPQHFRMIAWQNLSNASVNSIHDLYSDYMRQTSVYEKVIQRDIPRTYPELDFFKDGGRGQSLLFNVIKAYSLHDKEVGYCQGSAFIVGLLLLQMPEEEAFAVLIRLMENYRLRELYKPTMTDLGLCMFQLECLVQDQMPDLYTHFNNMGFDTSMYASSWFLTLFTTTMPLDIANRIMDCFLVEGMDYIFCIALAILQQARIELLRLDMEGMLKYFQREIRERYENDADLLFAVANQVQLNSKRMKRLEKDYLAKRTKEQEEAVELRRLRTENRLLRQRIDYLEAESSALADRLVKGQVNLAQEAENCINIAHELNKLRDMNSDVHRKLEGAYETIRELSSTRRENVTDTATQVDDTSMIEHIHSLQQELIEAHTRQADSENALRDTKLRISELEMANKRLRENEPSEGIAGLQEELISVKMREAESSLALKDMRQRLAELEQHWAKYVHVRAFDPSSASIEKDAASPTENGGSPQQPSPPLTSARARLAKITASLIGGSVEDSDSLISVRELEDQLMGVRIKEADTQAELKEMRQKVMELETQNHVCTNQLKRQDDEMKKVREEQENIAKKKKEIEVELKAEKEKQANRESELNEQRINDRLKYSEAIQTIQELRSSISQLELKKAEKWTQNQLRGSSVCDVDDDSNSHASICSNGDQLSLASDEMNALIADMTVRVPTLDDLLEEGSATETDEKRPKELNDGNDTADSGLHLSDGQ</sequence>
<feature type="region of interest" description="Disordered" evidence="4">
    <location>
        <begin position="635"/>
        <end position="659"/>
    </location>
</feature>
<dbReference type="EMBL" id="CANHGI010000006">
    <property type="protein sequence ID" value="CAI5455011.1"/>
    <property type="molecule type" value="Genomic_DNA"/>
</dbReference>
<dbReference type="InterPro" id="IPR000195">
    <property type="entry name" value="Rab-GAP-TBC_dom"/>
</dbReference>
<dbReference type="GO" id="GO:0005096">
    <property type="term" value="F:GTPase activator activity"/>
    <property type="evidence" value="ECO:0007669"/>
    <property type="project" value="UniProtKB-KW"/>
</dbReference>
<feature type="region of interest" description="Disordered" evidence="4">
    <location>
        <begin position="859"/>
        <end position="894"/>
    </location>
</feature>
<evidence type="ECO:0000313" key="6">
    <source>
        <dbReference type="EMBL" id="CAI5455011.1"/>
    </source>
</evidence>
<dbReference type="InterPro" id="IPR035969">
    <property type="entry name" value="Rab-GAP_TBC_sf"/>
</dbReference>
<dbReference type="PANTHER" id="PTHR47219:SF22">
    <property type="entry name" value="RAB-GAP TBC DOMAIN-CONTAINING PROTEIN"/>
    <property type="match status" value="1"/>
</dbReference>
<dbReference type="FunFam" id="1.10.8.270:FF:000001">
    <property type="entry name" value="TBC1 domain family member 1"/>
    <property type="match status" value="1"/>
</dbReference>
<evidence type="ECO:0000259" key="5">
    <source>
        <dbReference type="PROSITE" id="PS50086"/>
    </source>
</evidence>
<feature type="compositionally biased region" description="Basic and acidic residues" evidence="4">
    <location>
        <begin position="869"/>
        <end position="878"/>
    </location>
</feature>
<dbReference type="PROSITE" id="PS50086">
    <property type="entry name" value="TBC_RABGAP"/>
    <property type="match status" value="1"/>
</dbReference>
<dbReference type="SUPFAM" id="SSF47923">
    <property type="entry name" value="Ypt/Rab-GAP domain of gyp1p"/>
    <property type="match status" value="2"/>
</dbReference>
<feature type="domain" description="Rab-GAP TBC" evidence="5">
    <location>
        <begin position="177"/>
        <end position="361"/>
    </location>
</feature>
<feature type="region of interest" description="Disordered" evidence="4">
    <location>
        <begin position="109"/>
        <end position="140"/>
    </location>
</feature>
<evidence type="ECO:0000256" key="4">
    <source>
        <dbReference type="SAM" id="MobiDB-lite"/>
    </source>
</evidence>
<feature type="coiled-coil region" evidence="3">
    <location>
        <begin position="560"/>
        <end position="620"/>
    </location>
</feature>
<dbReference type="FunFam" id="1.10.472.80:FF:000002">
    <property type="entry name" value="Ecotropic viral integration site 5"/>
    <property type="match status" value="1"/>
</dbReference>